<sequence length="702" mass="80543">MQALTVNLSDLYSKINSYEVQMDSGFTNKESGEHVYFSPKNLRLMLLYVMQRYFGVSDSFHIIDDMPEATEEKDDLVISLSDLRDLIDGSASSGMYFTNDKAILLDRLPLLILDGVQISKEIDNSLAIILDAMRTKMMAVMPELTDDELMTKAPKFIYIGEIEDYLTYRDLNAVLSSEYKIVLIYYNLKGFEQNKQTIEYEQMRVQFNHILYGYSDSEVYTFSVKDRFIQMFAGKYHRSGATLESSDIRMRSVKQKFFQILEMYEWVMESPYKVFMFSTDVWELEVDISFYAALILAQQLKHIKVLLRSSAQYDRLMVEIVNLPFADFYSRFRSVYATYKPNTLRLLANNMGRQSIAIVRDVNMNLKFSGVSLNNLSEMIKCPDSGEFTIALDSNTTDTTNLDILSNSDFNRYNAAGFKIRPINVFDALYQVYSAGNDNVQVDREFEGYLYMVCRLMDQLLHNYEKFSTIRDLACFQVSDNSGKLQNKIYIGIGTIQPEAVCDILTLSDEGGIVQDIRYSGDMLDINVIDDIDSLRFRCGIDSDVQVGILDKIKDIYESAKKEPPDCLENLDQSRIQPLSGFSAFMAMVYSAGVTTHVSLVQDIYNLVQDRAYATGDNLRKMHDSKLAPIYFGLALTRNWYAYKYITPYVLRATTGFGYRQIQEKDSPVNVFGGITLDTNSNMWLYPQLFQHNRPVAGSEGR</sequence>
<dbReference type="EMBL" id="NFKP01000003">
    <property type="protein sequence ID" value="OUP70598.1"/>
    <property type="molecule type" value="Genomic_DNA"/>
</dbReference>
<dbReference type="Proteomes" id="UP000196386">
    <property type="component" value="Unassembled WGS sequence"/>
</dbReference>
<evidence type="ECO:0000313" key="1">
    <source>
        <dbReference type="EMBL" id="OUP70598.1"/>
    </source>
</evidence>
<gene>
    <name evidence="1" type="ORF">B5F11_03930</name>
</gene>
<protein>
    <submittedName>
        <fullName evidence="1">Uncharacterized protein</fullName>
    </submittedName>
</protein>
<proteinExistence type="predicted"/>
<comment type="caution">
    <text evidence="1">The sequence shown here is derived from an EMBL/GenBank/DDBJ whole genome shotgun (WGS) entry which is preliminary data.</text>
</comment>
<organism evidence="1 2">
    <name type="scientific">Anaerotruncus colihominis</name>
    <dbReference type="NCBI Taxonomy" id="169435"/>
    <lineage>
        <taxon>Bacteria</taxon>
        <taxon>Bacillati</taxon>
        <taxon>Bacillota</taxon>
        <taxon>Clostridia</taxon>
        <taxon>Eubacteriales</taxon>
        <taxon>Oscillospiraceae</taxon>
        <taxon>Anaerotruncus</taxon>
    </lineage>
</organism>
<dbReference type="RefSeq" id="WP_087416100.1">
    <property type="nucleotide sequence ID" value="NZ_NFKP01000003.1"/>
</dbReference>
<dbReference type="AlphaFoldDB" id="A0A1Y4N5A8"/>
<name>A0A1Y4N5A8_9FIRM</name>
<evidence type="ECO:0000313" key="2">
    <source>
        <dbReference type="Proteomes" id="UP000196386"/>
    </source>
</evidence>
<accession>A0A1Y4N5A8</accession>
<reference evidence="2" key="1">
    <citation type="submission" date="2017-04" db="EMBL/GenBank/DDBJ databases">
        <title>Function of individual gut microbiota members based on whole genome sequencing of pure cultures obtained from chicken caecum.</title>
        <authorList>
            <person name="Medvecky M."/>
            <person name="Cejkova D."/>
            <person name="Polansky O."/>
            <person name="Karasova D."/>
            <person name="Kubasova T."/>
            <person name="Cizek A."/>
            <person name="Rychlik I."/>
        </authorList>
    </citation>
    <scope>NUCLEOTIDE SEQUENCE [LARGE SCALE GENOMIC DNA]</scope>
    <source>
        <strain evidence="2">An175</strain>
    </source>
</reference>